<name>A0A8J2H9U7_COTCN</name>
<organism evidence="2 3">
    <name type="scientific">Cotesia congregata</name>
    <name type="common">Parasitoid wasp</name>
    <name type="synonym">Apanteles congregatus</name>
    <dbReference type="NCBI Taxonomy" id="51543"/>
    <lineage>
        <taxon>Eukaryota</taxon>
        <taxon>Metazoa</taxon>
        <taxon>Ecdysozoa</taxon>
        <taxon>Arthropoda</taxon>
        <taxon>Hexapoda</taxon>
        <taxon>Insecta</taxon>
        <taxon>Pterygota</taxon>
        <taxon>Neoptera</taxon>
        <taxon>Endopterygota</taxon>
        <taxon>Hymenoptera</taxon>
        <taxon>Apocrita</taxon>
        <taxon>Ichneumonoidea</taxon>
        <taxon>Braconidae</taxon>
        <taxon>Microgastrinae</taxon>
        <taxon>Cotesia</taxon>
    </lineage>
</organism>
<evidence type="ECO:0000256" key="1">
    <source>
        <dbReference type="SAM" id="MobiDB-lite"/>
    </source>
</evidence>
<feature type="compositionally biased region" description="Basic residues" evidence="1">
    <location>
        <begin position="12"/>
        <end position="21"/>
    </location>
</feature>
<feature type="region of interest" description="Disordered" evidence="1">
    <location>
        <begin position="1"/>
        <end position="26"/>
    </location>
</feature>
<protein>
    <submittedName>
        <fullName evidence="2">Uncharacterized protein</fullName>
    </submittedName>
</protein>
<proteinExistence type="predicted"/>
<evidence type="ECO:0000313" key="2">
    <source>
        <dbReference type="EMBL" id="CAG5085192.1"/>
    </source>
</evidence>
<keyword evidence="3" id="KW-1185">Reference proteome</keyword>
<dbReference type="AlphaFoldDB" id="A0A8J2H9U7"/>
<accession>A0A8J2H9U7</accession>
<evidence type="ECO:0000313" key="3">
    <source>
        <dbReference type="Proteomes" id="UP000786811"/>
    </source>
</evidence>
<dbReference type="Proteomes" id="UP000786811">
    <property type="component" value="Unassembled WGS sequence"/>
</dbReference>
<comment type="caution">
    <text evidence="2">The sequence shown here is derived from an EMBL/GenBank/DDBJ whole genome shotgun (WGS) entry which is preliminary data.</text>
</comment>
<reference evidence="2" key="1">
    <citation type="submission" date="2021-04" db="EMBL/GenBank/DDBJ databases">
        <authorList>
            <person name="Chebbi M.A.C M."/>
        </authorList>
    </citation>
    <scope>NUCLEOTIDE SEQUENCE</scope>
</reference>
<sequence length="97" mass="10921">MTLKWINNCPKNKTKTPRQRAPRTPLNSATCVPVTFIGILMEDLNEVNPKNNLVEKEPCNCGDMRCLSKAENPIDALEQGIECLFGEIYSINRALSR</sequence>
<dbReference type="EMBL" id="CAJNRD030001118">
    <property type="protein sequence ID" value="CAG5085192.1"/>
    <property type="molecule type" value="Genomic_DNA"/>
</dbReference>
<gene>
    <name evidence="2" type="ORF">HICCMSTLAB_LOCUS4301</name>
</gene>